<dbReference type="AlphaFoldDB" id="A0A8K0XS86"/>
<evidence type="ECO:0000259" key="6">
    <source>
        <dbReference type="PROSITE" id="PS50089"/>
    </source>
</evidence>
<dbReference type="SUPFAM" id="SSF57850">
    <property type="entry name" value="RING/U-box"/>
    <property type="match status" value="1"/>
</dbReference>
<comment type="caution">
    <text evidence="7">The sequence shown here is derived from an EMBL/GenBank/DDBJ whole genome shotgun (WGS) entry which is preliminary data.</text>
</comment>
<evidence type="ECO:0000256" key="4">
    <source>
        <dbReference type="PROSITE-ProRule" id="PRU00175"/>
    </source>
</evidence>
<evidence type="ECO:0000256" key="2">
    <source>
        <dbReference type="ARBA" id="ARBA00022771"/>
    </source>
</evidence>
<reference evidence="7" key="1">
    <citation type="journal article" date="2021" name="New Phytol.">
        <title>Evolutionary innovations through gain and loss of genes in the ectomycorrhizal Boletales.</title>
        <authorList>
            <person name="Wu G."/>
            <person name="Miyauchi S."/>
            <person name="Morin E."/>
            <person name="Kuo A."/>
            <person name="Drula E."/>
            <person name="Varga T."/>
            <person name="Kohler A."/>
            <person name="Feng B."/>
            <person name="Cao Y."/>
            <person name="Lipzen A."/>
            <person name="Daum C."/>
            <person name="Hundley H."/>
            <person name="Pangilinan J."/>
            <person name="Johnson J."/>
            <person name="Barry K."/>
            <person name="LaButti K."/>
            <person name="Ng V."/>
            <person name="Ahrendt S."/>
            <person name="Min B."/>
            <person name="Choi I.G."/>
            <person name="Park H."/>
            <person name="Plett J.M."/>
            <person name="Magnuson J."/>
            <person name="Spatafora J.W."/>
            <person name="Nagy L.G."/>
            <person name="Henrissat B."/>
            <person name="Grigoriev I.V."/>
            <person name="Yang Z.L."/>
            <person name="Xu J."/>
            <person name="Martin F.M."/>
        </authorList>
    </citation>
    <scope>NUCLEOTIDE SEQUENCE</scope>
    <source>
        <strain evidence="7">KKN 215</strain>
    </source>
</reference>
<evidence type="ECO:0000256" key="5">
    <source>
        <dbReference type="SAM" id="MobiDB-lite"/>
    </source>
</evidence>
<dbReference type="SMART" id="SM00355">
    <property type="entry name" value="ZnF_C2H2"/>
    <property type="match status" value="2"/>
</dbReference>
<evidence type="ECO:0000313" key="8">
    <source>
        <dbReference type="Proteomes" id="UP000813824"/>
    </source>
</evidence>
<dbReference type="InterPro" id="IPR013083">
    <property type="entry name" value="Znf_RING/FYVE/PHD"/>
</dbReference>
<organism evidence="7 8">
    <name type="scientific">Cristinia sonorae</name>
    <dbReference type="NCBI Taxonomy" id="1940300"/>
    <lineage>
        <taxon>Eukaryota</taxon>
        <taxon>Fungi</taxon>
        <taxon>Dikarya</taxon>
        <taxon>Basidiomycota</taxon>
        <taxon>Agaricomycotina</taxon>
        <taxon>Agaricomycetes</taxon>
        <taxon>Agaricomycetidae</taxon>
        <taxon>Agaricales</taxon>
        <taxon>Pleurotineae</taxon>
        <taxon>Stephanosporaceae</taxon>
        <taxon>Cristinia</taxon>
    </lineage>
</organism>
<keyword evidence="8" id="KW-1185">Reference proteome</keyword>
<evidence type="ECO:0000313" key="7">
    <source>
        <dbReference type="EMBL" id="KAH8103531.1"/>
    </source>
</evidence>
<gene>
    <name evidence="7" type="ORF">BXZ70DRAFT_737327</name>
</gene>
<dbReference type="Proteomes" id="UP000813824">
    <property type="component" value="Unassembled WGS sequence"/>
</dbReference>
<feature type="region of interest" description="Disordered" evidence="5">
    <location>
        <begin position="234"/>
        <end position="261"/>
    </location>
</feature>
<dbReference type="PROSITE" id="PS50089">
    <property type="entry name" value="ZF_RING_2"/>
    <property type="match status" value="1"/>
</dbReference>
<dbReference type="InterPro" id="IPR017907">
    <property type="entry name" value="Znf_RING_CS"/>
</dbReference>
<dbReference type="GO" id="GO:0008270">
    <property type="term" value="F:zinc ion binding"/>
    <property type="evidence" value="ECO:0007669"/>
    <property type="project" value="UniProtKB-KW"/>
</dbReference>
<feature type="compositionally biased region" description="Basic and acidic residues" evidence="5">
    <location>
        <begin position="179"/>
        <end position="192"/>
    </location>
</feature>
<evidence type="ECO:0000256" key="3">
    <source>
        <dbReference type="ARBA" id="ARBA00022833"/>
    </source>
</evidence>
<dbReference type="OrthoDB" id="6105938at2759"/>
<keyword evidence="2 4" id="KW-0863">Zinc-finger</keyword>
<feature type="region of interest" description="Disordered" evidence="5">
    <location>
        <begin position="178"/>
        <end position="210"/>
    </location>
</feature>
<sequence>MRFEAVQDYNLHIKVSHQMITCSLCTILFPSRESRELHIQNAPGHYFCMICDNIGFNGSNDLQSHMEQYHPPVGEGSDAQDSTDDWCDICQKPSNLQTEQLGSSTVQDPITEIYRTMPYQGSTLSMEALILSFDSPSVSSIGTIEPVIVSRPHSDILGTRSPSPSIELPLVTASLVQEDVPKGDSSSREEARPGMPANVSQSTPRTHHDRAVAERAMEFKTTATPTGIHLSSESAFAHSKGDKSQSTKSTQTANSDVTPDHVPPLQSVFPVNFSLRCGCCHAPPVDPITTLCGHVFCCRCALEEVARTLRCPTCQSPVFVRLLV</sequence>
<accession>A0A8K0XS86</accession>
<dbReference type="EMBL" id="JAEVFJ010000007">
    <property type="protein sequence ID" value="KAH8103531.1"/>
    <property type="molecule type" value="Genomic_DNA"/>
</dbReference>
<dbReference type="InterPro" id="IPR001841">
    <property type="entry name" value="Znf_RING"/>
</dbReference>
<keyword evidence="3" id="KW-0862">Zinc</keyword>
<name>A0A8K0XS86_9AGAR</name>
<dbReference type="PROSITE" id="PS00518">
    <property type="entry name" value="ZF_RING_1"/>
    <property type="match status" value="1"/>
</dbReference>
<dbReference type="Gene3D" id="3.30.40.10">
    <property type="entry name" value="Zinc/RING finger domain, C3HC4 (zinc finger)"/>
    <property type="match status" value="1"/>
</dbReference>
<feature type="compositionally biased region" description="Polar residues" evidence="5">
    <location>
        <begin position="246"/>
        <end position="257"/>
    </location>
</feature>
<evidence type="ECO:0000256" key="1">
    <source>
        <dbReference type="ARBA" id="ARBA00022723"/>
    </source>
</evidence>
<keyword evidence="1" id="KW-0479">Metal-binding</keyword>
<dbReference type="InterPro" id="IPR013087">
    <property type="entry name" value="Znf_C2H2_type"/>
</dbReference>
<protein>
    <recommendedName>
        <fullName evidence="6">RING-type domain-containing protein</fullName>
    </recommendedName>
</protein>
<proteinExistence type="predicted"/>
<feature type="domain" description="RING-type" evidence="6">
    <location>
        <begin position="277"/>
        <end position="315"/>
    </location>
</feature>